<dbReference type="InterPro" id="IPR020472">
    <property type="entry name" value="WD40_PAC1"/>
</dbReference>
<comment type="subcellular location">
    <subcellularLocation>
        <location evidence="1">Cytoplasm</location>
        <location evidence="1">Cytoskeleton</location>
    </subcellularLocation>
</comment>
<dbReference type="OMA" id="FTQHDNQ"/>
<evidence type="ECO:0000256" key="3">
    <source>
        <dbReference type="ARBA" id="ARBA00022574"/>
    </source>
</evidence>
<name>A0A078B659_STYLE</name>
<dbReference type="AlphaFoldDB" id="A0A078B659"/>
<dbReference type="PANTHER" id="PTHR19845">
    <property type="entry name" value="KATANIN P80 SUBUNIT"/>
    <property type="match status" value="1"/>
</dbReference>
<sequence>MVVLFECSSIGNHRLIIEFSLKQYNGFNSEITSTTFSHNEQYVFAGSYSGTIVVWDIEAQKVAMNFKEHLSQVMCIAAQREFNGPYLVSGSLDTNVKTWDLRSKKSMMTCKSHSKPITSVDISVDGRIVASGSQDTYVKIWENPSSRCIHQLRHSQIAGVTQIAINPKDVSLVAGYSDRFLRYWDLDIGNMICTTAPCDTTPVQKFWFSDDGATVLAGMSDSIKVWDIEQATMIDIIMKPQSQIYDIKQVAEYNSVGSSVILSQISNQEVNLRPADLQDEVVTSLTSNEMNSKLPSIDQKLDFYNNNNNKPNLKQTQRVSQANLNNPDKTPQLNQSVQNQMKSTRYVENIQSSKGPQSSVLAKNGFNIMTKIKKQSTIKNQFQDSLEDFNSVIASTKRLPSRQENSNKNDSIDPMRMTSRTNLSSLYEIPIDKPLNLDIGKFLQPTDVKYNGNDIELIQEAMKQSQVMDRILDKRQKNLKTVLKWWGQGNINSTINCLSQLNDLSVVNDFVADTFAVNSKLDLLNMENTPAILAHCLRLINSKYESHSNTGIRAYNNIFKIFQDRIMQAKSIIVSDKVDIEREKRMEKIDAMIDQFERILTAQGWDRALKSQNQEIRELAAKLDNDLDFFIEKCKKKPVASNFNAKFD</sequence>
<dbReference type="InterPro" id="IPR001680">
    <property type="entry name" value="WD40_rpt"/>
</dbReference>
<evidence type="ECO:0000256" key="7">
    <source>
        <dbReference type="SAM" id="MobiDB-lite"/>
    </source>
</evidence>
<feature type="region of interest" description="Disordered" evidence="7">
    <location>
        <begin position="397"/>
        <end position="416"/>
    </location>
</feature>
<dbReference type="Pfam" id="PF13925">
    <property type="entry name" value="Katanin_con80"/>
    <property type="match status" value="1"/>
</dbReference>
<feature type="repeat" description="WD" evidence="6">
    <location>
        <begin position="153"/>
        <end position="194"/>
    </location>
</feature>
<keyword evidence="10" id="KW-1185">Reference proteome</keyword>
<organism evidence="9 10">
    <name type="scientific">Stylonychia lemnae</name>
    <name type="common">Ciliate</name>
    <dbReference type="NCBI Taxonomy" id="5949"/>
    <lineage>
        <taxon>Eukaryota</taxon>
        <taxon>Sar</taxon>
        <taxon>Alveolata</taxon>
        <taxon>Ciliophora</taxon>
        <taxon>Intramacronucleata</taxon>
        <taxon>Spirotrichea</taxon>
        <taxon>Stichotrichia</taxon>
        <taxon>Sporadotrichida</taxon>
        <taxon>Oxytrichidae</taxon>
        <taxon>Stylonychinae</taxon>
        <taxon>Stylonychia</taxon>
    </lineage>
</organism>
<proteinExistence type="predicted"/>
<dbReference type="InterPro" id="IPR036322">
    <property type="entry name" value="WD40_repeat_dom_sf"/>
</dbReference>
<evidence type="ECO:0000313" key="9">
    <source>
        <dbReference type="EMBL" id="CDW90005.1"/>
    </source>
</evidence>
<dbReference type="GO" id="GO:0008017">
    <property type="term" value="F:microtubule binding"/>
    <property type="evidence" value="ECO:0007669"/>
    <property type="project" value="InterPro"/>
</dbReference>
<dbReference type="SMART" id="SM00320">
    <property type="entry name" value="WD40"/>
    <property type="match status" value="5"/>
</dbReference>
<dbReference type="GO" id="GO:0007019">
    <property type="term" value="P:microtubule depolymerization"/>
    <property type="evidence" value="ECO:0007669"/>
    <property type="project" value="TreeGrafter"/>
</dbReference>
<dbReference type="InterPro" id="IPR015943">
    <property type="entry name" value="WD40/YVTN_repeat-like_dom_sf"/>
</dbReference>
<dbReference type="InParanoid" id="A0A078B659"/>
<dbReference type="GO" id="GO:0008352">
    <property type="term" value="C:katanin complex"/>
    <property type="evidence" value="ECO:0007669"/>
    <property type="project" value="TreeGrafter"/>
</dbReference>
<evidence type="ECO:0000256" key="6">
    <source>
        <dbReference type="PROSITE-ProRule" id="PRU00221"/>
    </source>
</evidence>
<evidence type="ECO:0000256" key="1">
    <source>
        <dbReference type="ARBA" id="ARBA00004245"/>
    </source>
</evidence>
<evidence type="ECO:0000259" key="8">
    <source>
        <dbReference type="Pfam" id="PF13925"/>
    </source>
</evidence>
<evidence type="ECO:0000256" key="5">
    <source>
        <dbReference type="ARBA" id="ARBA00023212"/>
    </source>
</evidence>
<dbReference type="Pfam" id="PF00400">
    <property type="entry name" value="WD40"/>
    <property type="match status" value="4"/>
</dbReference>
<feature type="domain" description="Katanin p80 subunit C-terminal" evidence="8">
    <location>
        <begin position="464"/>
        <end position="626"/>
    </location>
</feature>
<dbReference type="InterPro" id="IPR028021">
    <property type="entry name" value="Katanin_C-terminal"/>
</dbReference>
<dbReference type="PROSITE" id="PS00678">
    <property type="entry name" value="WD_REPEATS_1"/>
    <property type="match status" value="1"/>
</dbReference>
<feature type="repeat" description="WD" evidence="6">
    <location>
        <begin position="66"/>
        <end position="109"/>
    </location>
</feature>
<evidence type="ECO:0000256" key="2">
    <source>
        <dbReference type="ARBA" id="ARBA00022490"/>
    </source>
</evidence>
<keyword evidence="5" id="KW-0206">Cytoskeleton</keyword>
<accession>A0A078B659</accession>
<keyword evidence="2" id="KW-0963">Cytoplasm</keyword>
<evidence type="ECO:0000313" key="10">
    <source>
        <dbReference type="Proteomes" id="UP000039865"/>
    </source>
</evidence>
<dbReference type="PROSITE" id="PS50082">
    <property type="entry name" value="WD_REPEATS_2"/>
    <property type="match status" value="4"/>
</dbReference>
<dbReference type="EMBL" id="CCKQ01018071">
    <property type="protein sequence ID" value="CDW90005.1"/>
    <property type="molecule type" value="Genomic_DNA"/>
</dbReference>
<dbReference type="Gene3D" id="2.130.10.10">
    <property type="entry name" value="YVTN repeat-like/Quinoprotein amine dehydrogenase"/>
    <property type="match status" value="1"/>
</dbReference>
<feature type="repeat" description="WD" evidence="6">
    <location>
        <begin position="110"/>
        <end position="151"/>
    </location>
</feature>
<dbReference type="CDD" id="cd00200">
    <property type="entry name" value="WD40"/>
    <property type="match status" value="1"/>
</dbReference>
<keyword evidence="4" id="KW-0677">Repeat</keyword>
<dbReference type="PROSITE" id="PS50294">
    <property type="entry name" value="WD_REPEATS_REGION"/>
    <property type="match status" value="3"/>
</dbReference>
<dbReference type="PRINTS" id="PR00320">
    <property type="entry name" value="GPROTEINBRPT"/>
</dbReference>
<dbReference type="PANTHER" id="PTHR19845:SF0">
    <property type="entry name" value="KATANIN P80 WD40 REPEAT-CONTAINING SUBUNIT B1"/>
    <property type="match status" value="1"/>
</dbReference>
<gene>
    <name evidence="9" type="primary">Contig650.g717</name>
    <name evidence="9" type="ORF">STYLEM_19145</name>
</gene>
<dbReference type="OrthoDB" id="538223at2759"/>
<dbReference type="Proteomes" id="UP000039865">
    <property type="component" value="Unassembled WGS sequence"/>
</dbReference>
<feature type="repeat" description="WD" evidence="6">
    <location>
        <begin position="24"/>
        <end position="65"/>
    </location>
</feature>
<dbReference type="InterPro" id="IPR019775">
    <property type="entry name" value="WD40_repeat_CS"/>
</dbReference>
<evidence type="ECO:0000256" key="4">
    <source>
        <dbReference type="ARBA" id="ARBA00022737"/>
    </source>
</evidence>
<reference evidence="9 10" key="1">
    <citation type="submission" date="2014-06" db="EMBL/GenBank/DDBJ databases">
        <authorList>
            <person name="Swart Estienne"/>
        </authorList>
    </citation>
    <scope>NUCLEOTIDE SEQUENCE [LARGE SCALE GENOMIC DNA]</scope>
    <source>
        <strain evidence="9 10">130c</strain>
    </source>
</reference>
<protein>
    <submittedName>
        <fullName evidence="9">Katanin p80 wd40-containing subunit b1</fullName>
    </submittedName>
</protein>
<keyword evidence="3 6" id="KW-0853">WD repeat</keyword>
<dbReference type="SUPFAM" id="SSF50978">
    <property type="entry name" value="WD40 repeat-like"/>
    <property type="match status" value="1"/>
</dbReference>